<evidence type="ECO:0000256" key="6">
    <source>
        <dbReference type="SAM" id="MobiDB-lite"/>
    </source>
</evidence>
<gene>
    <name evidence="8" type="ORF">NA56DRAFT_613271</name>
</gene>
<feature type="compositionally biased region" description="Basic and acidic residues" evidence="6">
    <location>
        <begin position="706"/>
        <end position="716"/>
    </location>
</feature>
<evidence type="ECO:0000256" key="3">
    <source>
        <dbReference type="ARBA" id="ARBA00023204"/>
    </source>
</evidence>
<feature type="compositionally biased region" description="Acidic residues" evidence="6">
    <location>
        <begin position="568"/>
        <end position="582"/>
    </location>
</feature>
<dbReference type="GO" id="GO:0000724">
    <property type="term" value="P:double-strand break repair via homologous recombination"/>
    <property type="evidence" value="ECO:0007669"/>
    <property type="project" value="TreeGrafter"/>
</dbReference>
<evidence type="ECO:0000259" key="7">
    <source>
        <dbReference type="PROSITE" id="PS50006"/>
    </source>
</evidence>
<evidence type="ECO:0000313" key="9">
    <source>
        <dbReference type="Proteomes" id="UP000235672"/>
    </source>
</evidence>
<dbReference type="SMART" id="SM00240">
    <property type="entry name" value="FHA"/>
    <property type="match status" value="1"/>
</dbReference>
<feature type="compositionally biased region" description="Low complexity" evidence="6">
    <location>
        <begin position="733"/>
        <end position="747"/>
    </location>
</feature>
<feature type="compositionally biased region" description="Basic and acidic residues" evidence="6">
    <location>
        <begin position="522"/>
        <end position="563"/>
    </location>
</feature>
<evidence type="ECO:0000256" key="1">
    <source>
        <dbReference type="ARBA" id="ARBA00004123"/>
    </source>
</evidence>
<dbReference type="PANTHER" id="PTHR12162:SF0">
    <property type="entry name" value="NIBRIN"/>
    <property type="match status" value="1"/>
</dbReference>
<dbReference type="Proteomes" id="UP000235672">
    <property type="component" value="Unassembled WGS sequence"/>
</dbReference>
<feature type="region of interest" description="Disordered" evidence="6">
    <location>
        <begin position="214"/>
        <end position="237"/>
    </location>
</feature>
<feature type="region of interest" description="Disordered" evidence="6">
    <location>
        <begin position="381"/>
        <end position="430"/>
    </location>
</feature>
<keyword evidence="4" id="KW-0539">Nucleus</keyword>
<dbReference type="Gene3D" id="2.60.200.20">
    <property type="match status" value="1"/>
</dbReference>
<name>A0A2J6PEW0_9HELO</name>
<keyword evidence="3" id="KW-0234">DNA repair</keyword>
<protein>
    <recommendedName>
        <fullName evidence="7">FHA domain-containing protein</fullName>
    </recommendedName>
</protein>
<proteinExistence type="inferred from homology"/>
<dbReference type="InterPro" id="IPR043014">
    <property type="entry name" value="Nibrin_BRCT2_sf"/>
</dbReference>
<keyword evidence="2" id="KW-0227">DNA damage</keyword>
<keyword evidence="9" id="KW-1185">Reference proteome</keyword>
<evidence type="ECO:0000313" key="8">
    <source>
        <dbReference type="EMBL" id="PMD12591.1"/>
    </source>
</evidence>
<evidence type="ECO:0000256" key="5">
    <source>
        <dbReference type="ARBA" id="ARBA00044757"/>
    </source>
</evidence>
<dbReference type="GO" id="GO:0003684">
    <property type="term" value="F:damaged DNA binding"/>
    <property type="evidence" value="ECO:0007669"/>
    <property type="project" value="TreeGrafter"/>
</dbReference>
<feature type="region of interest" description="Disordered" evidence="6">
    <location>
        <begin position="642"/>
        <end position="825"/>
    </location>
</feature>
<dbReference type="AlphaFoldDB" id="A0A2J6PEW0"/>
<dbReference type="InterPro" id="IPR000253">
    <property type="entry name" value="FHA_dom"/>
</dbReference>
<feature type="compositionally biased region" description="Basic and acidic residues" evidence="6">
    <location>
        <begin position="215"/>
        <end position="228"/>
    </location>
</feature>
<dbReference type="InterPro" id="IPR008984">
    <property type="entry name" value="SMAD_FHA_dom_sf"/>
</dbReference>
<dbReference type="GO" id="GO:0030870">
    <property type="term" value="C:Mre11 complex"/>
    <property type="evidence" value="ECO:0007669"/>
    <property type="project" value="InterPro"/>
</dbReference>
<dbReference type="CDD" id="cd22667">
    <property type="entry name" value="FHA_NBN"/>
    <property type="match status" value="1"/>
</dbReference>
<reference evidence="8 9" key="1">
    <citation type="submission" date="2016-05" db="EMBL/GenBank/DDBJ databases">
        <title>A degradative enzymes factory behind the ericoid mycorrhizal symbiosis.</title>
        <authorList>
            <consortium name="DOE Joint Genome Institute"/>
            <person name="Martino E."/>
            <person name="Morin E."/>
            <person name="Grelet G."/>
            <person name="Kuo A."/>
            <person name="Kohler A."/>
            <person name="Daghino S."/>
            <person name="Barry K."/>
            <person name="Choi C."/>
            <person name="Cichocki N."/>
            <person name="Clum A."/>
            <person name="Copeland A."/>
            <person name="Hainaut M."/>
            <person name="Haridas S."/>
            <person name="Labutti K."/>
            <person name="Lindquist E."/>
            <person name="Lipzen A."/>
            <person name="Khouja H.-R."/>
            <person name="Murat C."/>
            <person name="Ohm R."/>
            <person name="Olson A."/>
            <person name="Spatafora J."/>
            <person name="Veneault-Fourrey C."/>
            <person name="Henrissat B."/>
            <person name="Grigoriev I."/>
            <person name="Martin F."/>
            <person name="Perotto S."/>
        </authorList>
    </citation>
    <scope>NUCLEOTIDE SEQUENCE [LARGE SCALE GENOMIC DNA]</scope>
    <source>
        <strain evidence="8 9">UAMH 7357</strain>
    </source>
</reference>
<sequence length="825" mass="92347">MWVFENEGDAFKGKKLWLRPGKRFLLGRNHMEDGQIVIEDKTVSRKHLTIAVDPATPGDCANPRTRSRVILRDLGTKIGTFVNGDRLEKEIDFVLQKEDNVITLGKYKYNFRLTWIPIVLTFSFSLKEQNANPYPKLYETFGPLDIKVLIEYERKYTTHLIAKKRNTSKGLQALINGKFIVHNPSFVNALVAAATPNEGGVAPLEEDFEANFPDPIEHLPPKAEEPTQRDVTAYEPNSSRQDMFDGYTFVFYEKRQFDTLLAPITDGRGKALLHEAFPNETTVDGFVEYVKNVADEKGLGEFEDGSEGKGVVVVRFNPVKGAGADWFADFGRKVQQRLDHRFVEQNEFLDAILGNDASVLRRPLEPELSGVVAPAPSAATAVTSHTDQNSVPAPATQAAREMAPPEPPRRGRGRRGARPKFTGFEDDFSVPLSSAPESMAVDELAVESQSLFVSQNTEADMDRETSQPPETQSRNSRKRPASPIIEEEEEDFMETMAPAAAALKRRRLARGDPTPPPPAPTVKEKPAPVKPEKKAKKEIDILEVARQKREEADQKAKAERERMQQQLEDMDIDEPPELEIVEMEVKRSAPPRAAARADESERWDDKWNGRKNFKRFRRRGGAPGPVQERIIVPLEEVKKKDFGIGDDYWDDGDSQRRRKKDKGKGRETQEVSQRDMEIQGGPKSRAAEKASRILASEAEDEFGFEVNRESEVKELSSDSDLEILAPPPQPRKTASSSRSQRSQTQTRLVDKTSETQNLGLSSRSGGASAGASMTGKGSKRGPEKVLEKPSPVKKARQTKLATSKVIQGSDESDEDDGLKFRFKKR</sequence>
<organism evidence="8 9">
    <name type="scientific">Hyaloscypha hepaticicola</name>
    <dbReference type="NCBI Taxonomy" id="2082293"/>
    <lineage>
        <taxon>Eukaryota</taxon>
        <taxon>Fungi</taxon>
        <taxon>Dikarya</taxon>
        <taxon>Ascomycota</taxon>
        <taxon>Pezizomycotina</taxon>
        <taxon>Leotiomycetes</taxon>
        <taxon>Helotiales</taxon>
        <taxon>Hyaloscyphaceae</taxon>
        <taxon>Hyaloscypha</taxon>
    </lineage>
</organism>
<dbReference type="PROSITE" id="PS50006">
    <property type="entry name" value="FHA_DOMAIN"/>
    <property type="match status" value="1"/>
</dbReference>
<evidence type="ECO:0000256" key="4">
    <source>
        <dbReference type="ARBA" id="ARBA00023242"/>
    </source>
</evidence>
<dbReference type="STRING" id="1745343.A0A2J6PEW0"/>
<comment type="subcellular location">
    <subcellularLocation>
        <location evidence="1">Nucleus</location>
    </subcellularLocation>
</comment>
<dbReference type="SUPFAM" id="SSF49879">
    <property type="entry name" value="SMAD/FHA domain"/>
    <property type="match status" value="1"/>
</dbReference>
<evidence type="ECO:0000256" key="2">
    <source>
        <dbReference type="ARBA" id="ARBA00022763"/>
    </source>
</evidence>
<dbReference type="OrthoDB" id="552194at2759"/>
<dbReference type="EMBL" id="KZ613547">
    <property type="protein sequence ID" value="PMD12591.1"/>
    <property type="molecule type" value="Genomic_DNA"/>
</dbReference>
<feature type="domain" description="FHA" evidence="7">
    <location>
        <begin position="24"/>
        <end position="87"/>
    </location>
</feature>
<dbReference type="Pfam" id="PF00498">
    <property type="entry name" value="FHA"/>
    <property type="match status" value="1"/>
</dbReference>
<dbReference type="InterPro" id="IPR040227">
    <property type="entry name" value="Nibrin-rel"/>
</dbReference>
<dbReference type="InterPro" id="IPR032429">
    <property type="entry name" value="Nibrin_BRCT2"/>
</dbReference>
<feature type="region of interest" description="Disordered" evidence="6">
    <location>
        <begin position="455"/>
        <end position="603"/>
    </location>
</feature>
<accession>A0A2J6PEW0</accession>
<dbReference type="GO" id="GO:0007095">
    <property type="term" value="P:mitotic G2 DNA damage checkpoint signaling"/>
    <property type="evidence" value="ECO:0007669"/>
    <property type="project" value="InterPro"/>
</dbReference>
<feature type="compositionally biased region" description="Low complexity" evidence="6">
    <location>
        <begin position="759"/>
        <end position="776"/>
    </location>
</feature>
<feature type="compositionally biased region" description="Basic and acidic residues" evidence="6">
    <location>
        <begin position="664"/>
        <end position="677"/>
    </location>
</feature>
<dbReference type="Gene3D" id="3.40.50.10980">
    <property type="entry name" value="Nibrin, BRCT2 domain"/>
    <property type="match status" value="1"/>
</dbReference>
<dbReference type="Pfam" id="PF16508">
    <property type="entry name" value="NIBRIN_BRCT_II"/>
    <property type="match status" value="1"/>
</dbReference>
<dbReference type="PANTHER" id="PTHR12162">
    <property type="entry name" value="NIBRIN-RELATED"/>
    <property type="match status" value="1"/>
</dbReference>
<comment type="similarity">
    <text evidence="5">Belongs to the Nibrin family.</text>
</comment>